<keyword evidence="1" id="KW-1133">Transmembrane helix</keyword>
<accession>D6GV28</accession>
<proteinExistence type="predicted"/>
<evidence type="ECO:0000256" key="1">
    <source>
        <dbReference type="SAM" id="Phobius"/>
    </source>
</evidence>
<feature type="transmembrane region" description="Helical" evidence="1">
    <location>
        <begin position="341"/>
        <end position="359"/>
    </location>
</feature>
<gene>
    <name evidence="2" type="ORF">BJBARM5_0329</name>
</gene>
<dbReference type="Proteomes" id="UP000009376">
    <property type="component" value="Unassembled WGS sequence"/>
</dbReference>
<protein>
    <recommendedName>
        <fullName evidence="4">DUF155 domain-containing protein</fullName>
    </recommendedName>
</protein>
<evidence type="ECO:0000313" key="2">
    <source>
        <dbReference type="EMBL" id="EFD92955.1"/>
    </source>
</evidence>
<keyword evidence="1" id="KW-0812">Transmembrane</keyword>
<dbReference type="EMBL" id="GG745550">
    <property type="protein sequence ID" value="EFD92955.1"/>
    <property type="molecule type" value="Genomic_DNA"/>
</dbReference>
<sequence>MEGEIIYTYFYDFADKINLNEVKTYLRKAEEFSFFEYGKAVPEGLNPFELPVLLNGEKKEVKFDSVSLTVNLQCLIYSVGAMAIRVRTKLPDITQQLINKITFDKRFEKRFKEVADELKNKVEKSLSKYIVVKERKIFEMYRQYFLEQTQKDFFEKNKSWIAGILLDEQNYKELSEDYVNSTLKRDIRYYQYDYFVFDWDAMFALSFSSNYENEITVCDTANIQLLEYRIYQEEVDKMIDYVNDRFLGMRKSPLYALVTRRAMIRLSKEISDFYTEYKDLIGGVNKIVMSFGEWYLSKVYSALSDSFRLTDLEKRLQSTFDMLVNIRNFIQDQVSEDTSSFLEWIVIILFLIEIILLFLPSFKI</sequence>
<reference evidence="2 3" key="1">
    <citation type="journal article" date="2010" name="Proc. Natl. Acad. Sci. U.S.A.">
        <title>Enigmatic, ultrasmall, uncultivated Archaea.</title>
        <authorList>
            <person name="Baker B.J."/>
            <person name="Comolli L.R."/>
            <person name="Dick G.J."/>
            <person name="Hauser L.J."/>
            <person name="Hyatt D."/>
            <person name="Dill B.D."/>
            <person name="Land M.L."/>
            <person name="Verberkmoes N.C."/>
            <person name="Hettich R.L."/>
            <person name="Banfield J.F."/>
        </authorList>
    </citation>
    <scope>NUCLEOTIDE SEQUENCE [LARGE SCALE GENOMIC DNA]</scope>
</reference>
<evidence type="ECO:0008006" key="4">
    <source>
        <dbReference type="Google" id="ProtNLM"/>
    </source>
</evidence>
<keyword evidence="1" id="KW-0472">Membrane</keyword>
<dbReference type="AlphaFoldDB" id="D6GV28"/>
<evidence type="ECO:0000313" key="3">
    <source>
        <dbReference type="Proteomes" id="UP000009376"/>
    </source>
</evidence>
<organism evidence="2 3">
    <name type="scientific">Candidatus Parvarchaeum acidophilus ARMAN-5</name>
    <dbReference type="NCBI Taxonomy" id="662762"/>
    <lineage>
        <taxon>Archaea</taxon>
        <taxon>Candidatus Parvarchaeota</taxon>
        <taxon>Candidatus Parvarchaeum</taxon>
    </lineage>
</organism>
<name>D6GV28_PARA5</name>